<name>A0A2H1WRV0_SPOFR</name>
<gene>
    <name evidence="1" type="ORF">SFRICE_032250</name>
</gene>
<proteinExistence type="predicted"/>
<reference evidence="1" key="1">
    <citation type="submission" date="2016-07" db="EMBL/GenBank/DDBJ databases">
        <authorList>
            <person name="Bretaudeau A."/>
        </authorList>
    </citation>
    <scope>NUCLEOTIDE SEQUENCE</scope>
    <source>
        <strain evidence="1">Rice</strain>
        <tissue evidence="1">Whole body</tissue>
    </source>
</reference>
<protein>
    <submittedName>
        <fullName evidence="1">SFRICE_032250</fullName>
    </submittedName>
</protein>
<dbReference type="AlphaFoldDB" id="A0A2H1WRV0"/>
<sequence>MSSYEVFVTITHCLATVDSLCHSALISATMAVPVISDEKKSMSLFVWSLAVKHAESTERTLMKFGIQTGLDPTRNIFCRATCVPRDIGRCRATSDDIPATLWKLFLVAQSDETTL</sequence>
<accession>A0A2H1WRV0</accession>
<evidence type="ECO:0000313" key="1">
    <source>
        <dbReference type="EMBL" id="SOQ55781.1"/>
    </source>
</evidence>
<organism evidence="1">
    <name type="scientific">Spodoptera frugiperda</name>
    <name type="common">Fall armyworm</name>
    <dbReference type="NCBI Taxonomy" id="7108"/>
    <lineage>
        <taxon>Eukaryota</taxon>
        <taxon>Metazoa</taxon>
        <taxon>Ecdysozoa</taxon>
        <taxon>Arthropoda</taxon>
        <taxon>Hexapoda</taxon>
        <taxon>Insecta</taxon>
        <taxon>Pterygota</taxon>
        <taxon>Neoptera</taxon>
        <taxon>Endopterygota</taxon>
        <taxon>Lepidoptera</taxon>
        <taxon>Glossata</taxon>
        <taxon>Ditrysia</taxon>
        <taxon>Noctuoidea</taxon>
        <taxon>Noctuidae</taxon>
        <taxon>Amphipyrinae</taxon>
        <taxon>Spodoptera</taxon>
    </lineage>
</organism>
<dbReference type="EMBL" id="ODYU01010574">
    <property type="protein sequence ID" value="SOQ55781.1"/>
    <property type="molecule type" value="Genomic_DNA"/>
</dbReference>